<evidence type="ECO:0000313" key="1">
    <source>
        <dbReference type="EMBL" id="PYF68459.1"/>
    </source>
</evidence>
<evidence type="ECO:0000313" key="2">
    <source>
        <dbReference type="Proteomes" id="UP000248198"/>
    </source>
</evidence>
<dbReference type="AlphaFoldDB" id="A0A318U8W8"/>
<proteinExistence type="predicted"/>
<dbReference type="Proteomes" id="UP000248198">
    <property type="component" value="Unassembled WGS sequence"/>
</dbReference>
<comment type="caution">
    <text evidence="1">The sequence shown here is derived from an EMBL/GenBank/DDBJ whole genome shotgun (WGS) entry which is preliminary data.</text>
</comment>
<gene>
    <name evidence="1" type="ORF">B0O44_11246</name>
</gene>
<reference evidence="1 2" key="1">
    <citation type="submission" date="2018-06" db="EMBL/GenBank/DDBJ databases">
        <title>Genomic Encyclopedia of Archaeal and Bacterial Type Strains, Phase II (KMG-II): from individual species to whole genera.</title>
        <authorList>
            <person name="Goeker M."/>
        </authorList>
    </citation>
    <scope>NUCLEOTIDE SEQUENCE [LARGE SCALE GENOMIC DNA]</scope>
    <source>
        <strain evidence="1 2">DSM 27372</strain>
    </source>
</reference>
<organism evidence="1 2">
    <name type="scientific">Pedobacter nutrimenti</name>
    <dbReference type="NCBI Taxonomy" id="1241337"/>
    <lineage>
        <taxon>Bacteria</taxon>
        <taxon>Pseudomonadati</taxon>
        <taxon>Bacteroidota</taxon>
        <taxon>Sphingobacteriia</taxon>
        <taxon>Sphingobacteriales</taxon>
        <taxon>Sphingobacteriaceae</taxon>
        <taxon>Pedobacter</taxon>
    </lineage>
</organism>
<protein>
    <submittedName>
        <fullName evidence="1">Uncharacterized protein</fullName>
    </submittedName>
</protein>
<name>A0A318U8W8_9SPHI</name>
<dbReference type="RefSeq" id="WP_110834716.1">
    <property type="nucleotide sequence ID" value="NZ_QKLU01000012.1"/>
</dbReference>
<sequence length="124" mass="14264">MSKSRNSRLDVLMKVDPVEQINSPNPIIEKNETDTGINELIDIPQGIDKITTIVKKIDKKNQKKLEVSSDPVEFKTLKIQKSLHSRLKRFVANNEDEAKNLQFFVEETLSRALDRFEQKKKAGN</sequence>
<accession>A0A318U8W8</accession>
<dbReference type="EMBL" id="QKLU01000012">
    <property type="protein sequence ID" value="PYF68459.1"/>
    <property type="molecule type" value="Genomic_DNA"/>
</dbReference>
<keyword evidence="2" id="KW-1185">Reference proteome</keyword>